<evidence type="ECO:0000313" key="1">
    <source>
        <dbReference type="EMBL" id="CEN36594.1"/>
    </source>
</evidence>
<gene>
    <name evidence="1" type="ORF">CCAN12_670001</name>
</gene>
<protein>
    <submittedName>
        <fullName evidence="1">Transposase</fullName>
    </submittedName>
</protein>
<dbReference type="EMBL" id="CDOE01000064">
    <property type="protein sequence ID" value="CEN36594.1"/>
    <property type="molecule type" value="Genomic_DNA"/>
</dbReference>
<organism evidence="1 2">
    <name type="scientific">Capnocytophaga canimorsus</name>
    <dbReference type="NCBI Taxonomy" id="28188"/>
    <lineage>
        <taxon>Bacteria</taxon>
        <taxon>Pseudomonadati</taxon>
        <taxon>Bacteroidota</taxon>
        <taxon>Flavobacteriia</taxon>
        <taxon>Flavobacteriales</taxon>
        <taxon>Flavobacteriaceae</taxon>
        <taxon>Capnocytophaga</taxon>
    </lineage>
</organism>
<sequence>MIERTFAWLDNDRRLCRNYELLLENSENMVKLSAIKILLKKN</sequence>
<proteinExistence type="predicted"/>
<dbReference type="AlphaFoldDB" id="A0A0B7HD84"/>
<dbReference type="Proteomes" id="UP000044026">
    <property type="component" value="Unassembled WGS sequence"/>
</dbReference>
<evidence type="ECO:0000313" key="2">
    <source>
        <dbReference type="Proteomes" id="UP000044026"/>
    </source>
</evidence>
<reference evidence="1 2" key="1">
    <citation type="submission" date="2015-01" db="EMBL/GenBank/DDBJ databases">
        <authorList>
            <person name="Xiang T."/>
            <person name="Song Y."/>
            <person name="Huang L."/>
            <person name="Wang B."/>
            <person name="Wu P."/>
        </authorList>
    </citation>
    <scope>NUCLEOTIDE SEQUENCE [LARGE SCALE GENOMIC DNA]</scope>
    <source>
        <strain evidence="1 2">Cc12</strain>
    </source>
</reference>
<name>A0A0B7HD84_9FLAO</name>
<accession>A0A0B7HD84</accession>